<organism evidence="2 3">
    <name type="scientific">Solanum tuberosum</name>
    <name type="common">Potato</name>
    <dbReference type="NCBI Taxonomy" id="4113"/>
    <lineage>
        <taxon>Eukaryota</taxon>
        <taxon>Viridiplantae</taxon>
        <taxon>Streptophyta</taxon>
        <taxon>Embryophyta</taxon>
        <taxon>Tracheophyta</taxon>
        <taxon>Spermatophyta</taxon>
        <taxon>Magnoliopsida</taxon>
        <taxon>eudicotyledons</taxon>
        <taxon>Gunneridae</taxon>
        <taxon>Pentapetalae</taxon>
        <taxon>asterids</taxon>
        <taxon>lamiids</taxon>
        <taxon>Solanales</taxon>
        <taxon>Solanaceae</taxon>
        <taxon>Solanoideae</taxon>
        <taxon>Solaneae</taxon>
        <taxon>Solanum</taxon>
    </lineage>
</organism>
<accession>M0ZUT3</accession>
<feature type="region of interest" description="Disordered" evidence="1">
    <location>
        <begin position="1"/>
        <end position="26"/>
    </location>
</feature>
<sequence length="70" mass="7555">MASGWGSRHRGKIVSKSVQPTPKHDDNTLVGYVGENDIEILDVKPLASTGTGDVLKDVGSKKPFSRLLSY</sequence>
<reference evidence="2" key="2">
    <citation type="submission" date="2015-06" db="UniProtKB">
        <authorList>
            <consortium name="EnsemblPlants"/>
        </authorList>
    </citation>
    <scope>IDENTIFICATION</scope>
    <source>
        <strain evidence="2">DM1-3 516 R44</strain>
    </source>
</reference>
<dbReference type="HOGENOM" id="CLU_2762777_0_0_1"/>
<name>M0ZUT3_SOLTU</name>
<reference evidence="3" key="1">
    <citation type="journal article" date="2011" name="Nature">
        <title>Genome sequence and analysis of the tuber crop potato.</title>
        <authorList>
            <consortium name="The Potato Genome Sequencing Consortium"/>
        </authorList>
    </citation>
    <scope>NUCLEOTIDE SEQUENCE [LARGE SCALE GENOMIC DNA]</scope>
    <source>
        <strain evidence="3">cv. DM1-3 516 R44</strain>
    </source>
</reference>
<evidence type="ECO:0000313" key="2">
    <source>
        <dbReference type="EnsemblPlants" id="PGSC0003DMT400008596"/>
    </source>
</evidence>
<dbReference type="ExpressionAtlas" id="M0ZUT3">
    <property type="expression patterns" value="baseline"/>
</dbReference>
<keyword evidence="3" id="KW-1185">Reference proteome</keyword>
<dbReference type="Proteomes" id="UP000011115">
    <property type="component" value="Unassembled WGS sequence"/>
</dbReference>
<protein>
    <submittedName>
        <fullName evidence="2">Histone H1.1</fullName>
    </submittedName>
</protein>
<dbReference type="EnsemblPlants" id="PGSC0003DMT400008596">
    <property type="protein sequence ID" value="PGSC0003DMT400008596"/>
    <property type="gene ID" value="PGSC0003DMG402003328"/>
</dbReference>
<dbReference type="Gramene" id="PGSC0003DMT400008596">
    <property type="protein sequence ID" value="PGSC0003DMT400008596"/>
    <property type="gene ID" value="PGSC0003DMG402003328"/>
</dbReference>
<evidence type="ECO:0000313" key="3">
    <source>
        <dbReference type="Proteomes" id="UP000011115"/>
    </source>
</evidence>
<proteinExistence type="predicted"/>
<dbReference type="AlphaFoldDB" id="M0ZUT3"/>
<evidence type="ECO:0000256" key="1">
    <source>
        <dbReference type="SAM" id="MobiDB-lite"/>
    </source>
</evidence>